<evidence type="ECO:0000256" key="1">
    <source>
        <dbReference type="ARBA" id="ARBA00022603"/>
    </source>
</evidence>
<dbReference type="GO" id="GO:0008168">
    <property type="term" value="F:methyltransferase activity"/>
    <property type="evidence" value="ECO:0007669"/>
    <property type="project" value="UniProtKB-KW"/>
</dbReference>
<dbReference type="Gene3D" id="3.40.50.150">
    <property type="entry name" value="Vaccinia Virus protein VP39"/>
    <property type="match status" value="1"/>
</dbReference>
<dbReference type="EMBL" id="HBGY01019317">
    <property type="protein sequence ID" value="CAD9587458.1"/>
    <property type="molecule type" value="Transcribed_RNA"/>
</dbReference>
<dbReference type="SUPFAM" id="SSF53335">
    <property type="entry name" value="S-adenosyl-L-methionine-dependent methyltransferases"/>
    <property type="match status" value="1"/>
</dbReference>
<dbReference type="GO" id="GO:0070475">
    <property type="term" value="P:rRNA base methylation"/>
    <property type="evidence" value="ECO:0007669"/>
    <property type="project" value="TreeGrafter"/>
</dbReference>
<gene>
    <name evidence="4" type="ORF">LDAN0321_LOCUS12260</name>
</gene>
<reference evidence="4" key="1">
    <citation type="submission" date="2021-01" db="EMBL/GenBank/DDBJ databases">
        <authorList>
            <person name="Corre E."/>
            <person name="Pelletier E."/>
            <person name="Niang G."/>
            <person name="Scheremetjew M."/>
            <person name="Finn R."/>
            <person name="Kale V."/>
            <person name="Holt S."/>
            <person name="Cochrane G."/>
            <person name="Meng A."/>
            <person name="Brown T."/>
            <person name="Cohen L."/>
        </authorList>
    </citation>
    <scope>NUCLEOTIDE SEQUENCE</scope>
    <source>
        <strain evidence="4">B650</strain>
    </source>
</reference>
<dbReference type="InterPro" id="IPR029063">
    <property type="entry name" value="SAM-dependent_MTases_sf"/>
</dbReference>
<protein>
    <recommendedName>
        <fullName evidence="5">U6 small nuclear RNA (adenine-(43)-N(6))-methyltransferase</fullName>
    </recommendedName>
</protein>
<feature type="region of interest" description="Disordered" evidence="3">
    <location>
        <begin position="1"/>
        <end position="21"/>
    </location>
</feature>
<evidence type="ECO:0000313" key="4">
    <source>
        <dbReference type="EMBL" id="CAD9587458.1"/>
    </source>
</evidence>
<organism evidence="4">
    <name type="scientific">Leptocylindrus danicus</name>
    <dbReference type="NCBI Taxonomy" id="163516"/>
    <lineage>
        <taxon>Eukaryota</taxon>
        <taxon>Sar</taxon>
        <taxon>Stramenopiles</taxon>
        <taxon>Ochrophyta</taxon>
        <taxon>Bacillariophyta</taxon>
        <taxon>Coscinodiscophyceae</taxon>
        <taxon>Chaetocerotophycidae</taxon>
        <taxon>Leptocylindrales</taxon>
        <taxon>Leptocylindraceae</taxon>
        <taxon>Leptocylindrus</taxon>
    </lineage>
</organism>
<accession>A0A7S2KWX3</accession>
<dbReference type="Pfam" id="PF05971">
    <property type="entry name" value="Methyltransf_10"/>
    <property type="match status" value="2"/>
</dbReference>
<dbReference type="GO" id="GO:0005634">
    <property type="term" value="C:nucleus"/>
    <property type="evidence" value="ECO:0007669"/>
    <property type="project" value="TreeGrafter"/>
</dbReference>
<dbReference type="InterPro" id="IPR010286">
    <property type="entry name" value="METTL16/RlmF"/>
</dbReference>
<keyword evidence="1" id="KW-0489">Methyltransferase</keyword>
<sequence>MSSSCTMPKKKTGKRKKSKSVVEQDHHFLSIYRHKRIDFKELAAKYGDFDLSLEKLKKRRKEAGVKNKGACFSTHVDFDFNSSLTRALLRHDFGVELPVLPEGTLCPPVPNRLNYVCWIRELLNCFVEGENEFDLQAGNEHCQGIDIGTGASCIYPLLICTARDPKDGELLFPKWRMLATDIEPASVSCALKNVNANSLGQRIHVHLVSVDAAEKNNDSDLDGAAAGPLQLALDAADNLIRMDDTNAKDGISSSYPCYDFAMTNPPFYETKEEAMEVRKGDGRSRTDMTFSEGVYQHGGELGFVKSILKDSFRIQNRIRWYTSMFARKSSLVAMENILREAGLGYRNIKTTRFQQGKTARFGIAWTFSVVPLRSVAARVSNNVFSFQVSTNYHSQLDAIDEVTSRICTFCDEFRKMRLEYNIIASQDSRIIDISVATTHLQDAKASVTGEIKFPLSAHHADVECNDALLCLQLRSTLPNQEENGCIVEVSFKCYSRSKEGNQIISTVQHILQSEVTRTNRKWKRLKKDAEARISEC</sequence>
<proteinExistence type="predicted"/>
<dbReference type="PANTHER" id="PTHR13393">
    <property type="entry name" value="SAM-DEPENDENT METHYLTRANSFERASE"/>
    <property type="match status" value="1"/>
</dbReference>
<evidence type="ECO:0008006" key="5">
    <source>
        <dbReference type="Google" id="ProtNLM"/>
    </source>
</evidence>
<keyword evidence="2" id="KW-0808">Transferase</keyword>
<evidence type="ECO:0000256" key="3">
    <source>
        <dbReference type="SAM" id="MobiDB-lite"/>
    </source>
</evidence>
<name>A0A7S2KWX3_9STRA</name>
<dbReference type="PANTHER" id="PTHR13393:SF0">
    <property type="entry name" value="RNA N6-ADENOSINE-METHYLTRANSFERASE METTL16"/>
    <property type="match status" value="1"/>
</dbReference>
<dbReference type="AlphaFoldDB" id="A0A7S2KWX3"/>
<feature type="compositionally biased region" description="Basic residues" evidence="3">
    <location>
        <begin position="8"/>
        <end position="19"/>
    </location>
</feature>
<evidence type="ECO:0000256" key="2">
    <source>
        <dbReference type="ARBA" id="ARBA00022679"/>
    </source>
</evidence>